<evidence type="ECO:0000256" key="1">
    <source>
        <dbReference type="SAM" id="SignalP"/>
    </source>
</evidence>
<reference evidence="2 3" key="2">
    <citation type="journal article" date="2021" name="Genomics">
        <title>High-quality reference genome for Clonorchis sinensis.</title>
        <authorList>
            <person name="Young N.D."/>
            <person name="Stroehlein A.J."/>
            <person name="Kinkar L."/>
            <person name="Wang T."/>
            <person name="Sohn W.M."/>
            <person name="Chang B.C.H."/>
            <person name="Kaur P."/>
            <person name="Weisz D."/>
            <person name="Dudchenko O."/>
            <person name="Aiden E.L."/>
            <person name="Korhonen P.K."/>
            <person name="Gasser R.B."/>
        </authorList>
    </citation>
    <scope>NUCLEOTIDE SEQUENCE [LARGE SCALE GENOMIC DNA]</scope>
    <source>
        <strain evidence="2">Cs-k2</strain>
    </source>
</reference>
<dbReference type="Proteomes" id="UP000286415">
    <property type="component" value="Unassembled WGS sequence"/>
</dbReference>
<name>A0A8T1MVV8_CLOSI</name>
<gene>
    <name evidence="2" type="ORF">CSKR_202429</name>
</gene>
<proteinExistence type="predicted"/>
<feature type="signal peptide" evidence="1">
    <location>
        <begin position="1"/>
        <end position="21"/>
    </location>
</feature>
<keyword evidence="3" id="KW-1185">Reference proteome</keyword>
<comment type="caution">
    <text evidence="2">The sequence shown here is derived from an EMBL/GenBank/DDBJ whole genome shotgun (WGS) entry which is preliminary data.</text>
</comment>
<dbReference type="SUPFAM" id="SSF57302">
    <property type="entry name" value="Snake toxin-like"/>
    <property type="match status" value="1"/>
</dbReference>
<feature type="chain" id="PRO_5035712514" evidence="1">
    <location>
        <begin position="22"/>
        <end position="120"/>
    </location>
</feature>
<evidence type="ECO:0000313" key="2">
    <source>
        <dbReference type="EMBL" id="KAG5453200.1"/>
    </source>
</evidence>
<accession>A0A8T1MVV8</accession>
<organism evidence="2 3">
    <name type="scientific">Clonorchis sinensis</name>
    <name type="common">Chinese liver fluke</name>
    <dbReference type="NCBI Taxonomy" id="79923"/>
    <lineage>
        <taxon>Eukaryota</taxon>
        <taxon>Metazoa</taxon>
        <taxon>Spiralia</taxon>
        <taxon>Lophotrochozoa</taxon>
        <taxon>Platyhelminthes</taxon>
        <taxon>Trematoda</taxon>
        <taxon>Digenea</taxon>
        <taxon>Opisthorchiida</taxon>
        <taxon>Opisthorchiata</taxon>
        <taxon>Opisthorchiidae</taxon>
        <taxon>Clonorchis</taxon>
    </lineage>
</organism>
<sequence length="120" mass="13188">MARTALTLVTLALCAIGGANAIDCYECTDCPLPFDPFNITIQSGCKFCSILETFNNGTFMGMEMNCLQQCTLAASEEPGVVKRIMCCEVDLCNKMARNVHSFWYLMGLMIAVAVHGIEWT</sequence>
<dbReference type="EMBL" id="NIRI02000013">
    <property type="protein sequence ID" value="KAG5453200.1"/>
    <property type="molecule type" value="Genomic_DNA"/>
</dbReference>
<dbReference type="AlphaFoldDB" id="A0A8T1MVV8"/>
<dbReference type="OrthoDB" id="6234612at2759"/>
<protein>
    <submittedName>
        <fullName evidence="2">Uncharacterized protein</fullName>
    </submittedName>
</protein>
<evidence type="ECO:0000313" key="3">
    <source>
        <dbReference type="Proteomes" id="UP000286415"/>
    </source>
</evidence>
<keyword evidence="1" id="KW-0732">Signal</keyword>
<dbReference type="InterPro" id="IPR045860">
    <property type="entry name" value="Snake_toxin-like_sf"/>
</dbReference>
<reference evidence="2 3" key="1">
    <citation type="journal article" date="2018" name="Biotechnol. Adv.">
        <title>Improved genomic resources and new bioinformatic workflow for the carcinogenic parasite Clonorchis sinensis: Biotechnological implications.</title>
        <authorList>
            <person name="Wang D."/>
            <person name="Korhonen P.K."/>
            <person name="Gasser R.B."/>
            <person name="Young N.D."/>
        </authorList>
    </citation>
    <scope>NUCLEOTIDE SEQUENCE [LARGE SCALE GENOMIC DNA]</scope>
    <source>
        <strain evidence="2">Cs-k2</strain>
    </source>
</reference>